<proteinExistence type="predicted"/>
<dbReference type="EMBL" id="CAUYUJ010018304">
    <property type="protein sequence ID" value="CAK0882533.1"/>
    <property type="molecule type" value="Genomic_DNA"/>
</dbReference>
<evidence type="ECO:0000313" key="3">
    <source>
        <dbReference type="Proteomes" id="UP001189429"/>
    </source>
</evidence>
<comment type="caution">
    <text evidence="2">The sequence shown here is derived from an EMBL/GenBank/DDBJ whole genome shotgun (WGS) entry which is preliminary data.</text>
</comment>
<feature type="non-terminal residue" evidence="2">
    <location>
        <position position="943"/>
    </location>
</feature>
<feature type="non-terminal residue" evidence="2">
    <location>
        <position position="1"/>
    </location>
</feature>
<accession>A0ABN9WCJ3</accession>
<sequence length="943" mass="103567">VLISFWGDPNGLRCRGRILLVATPTPGKWIVGTPDFDVQLADLAEHRVIPLGRDEDLPRRLLPETYFFDVPIAAESLARMRRAGRDLLEVFGSVGAAGAAPQRGRWRVSDPAHEAFGDEVPEGVIGDGEQMVIRESVALVCIDEEWASAALVEEADLAEWRHLKAAGLGKDPRLLGDERIGGQPHMSFQTVAKLSRPANRPGWPFQGKAGAPELQRALMTANHDFISHHLDWRTKSGVNLHGVVCRLHRRLCETPSMLYTYDQVDPSNVAGAECLSRWLFEVDRGPPQPEGALARMAAAAGAEGAADAAAESPRPPGRAASPCGGCGGGLLGSIPDVVCLAAAFLELDVGAKLIEVTIVRFVAVPMATRSPFRTWAKVSRFSSRPSLSPCDAVHGLLKSTGMYSHQPQHLRPYDLTKLRVLQGLVTPRPLCDRLPPVGVQALDRADSVLYRAAAEIDALSEQGLIVLVRPYWGPRLRRDMTARRDFVMRLRAVSLVGFRLAIPARIGSFFMAKKGGELRLVLGGREASSLHRRPPHSALGSAGALAGLDLSPQALRRAGLADAGVDPRGAGVDLRGGLYQFVDDDLADWFGFDFAEPAGYYDILDVCAELGRVNLVFHEKVEPTRLYESFGVVFDGQARKLRHTDARAWKLYLRLQHLLGVGGATGCALRIIYGHLVHFFMLLRRALAVLDLGFHFIAEHRERFAKFDSDLMEELRVAKWLVFLVEVDLVAPWAPCGVLQRRQHLRLRVRERWRFLDVEPDFPRGSGDRPLAAMGAEATTTLATRLVGDPAFDFDDDYRGGACLDRRPSRTTTLELDGIVQPVSDSVVDRRRWALIVRGAWRYAAPIHVKEARAQLLGLFRASRGTGMHGHRIGSLGDNMSALLSFEKGRARDYGLRQLCRVAAARQIATDIQWRQQCVETDRNPTDHDSGGRPGRGAAGPAA</sequence>
<dbReference type="Proteomes" id="UP001189429">
    <property type="component" value="Unassembled WGS sequence"/>
</dbReference>
<name>A0ABN9WCJ3_9DINO</name>
<evidence type="ECO:0000256" key="1">
    <source>
        <dbReference type="SAM" id="MobiDB-lite"/>
    </source>
</evidence>
<reference evidence="2" key="1">
    <citation type="submission" date="2023-10" db="EMBL/GenBank/DDBJ databases">
        <authorList>
            <person name="Chen Y."/>
            <person name="Shah S."/>
            <person name="Dougan E. K."/>
            <person name="Thang M."/>
            <person name="Chan C."/>
        </authorList>
    </citation>
    <scope>NUCLEOTIDE SEQUENCE [LARGE SCALE GENOMIC DNA]</scope>
</reference>
<organism evidence="2 3">
    <name type="scientific">Prorocentrum cordatum</name>
    <dbReference type="NCBI Taxonomy" id="2364126"/>
    <lineage>
        <taxon>Eukaryota</taxon>
        <taxon>Sar</taxon>
        <taxon>Alveolata</taxon>
        <taxon>Dinophyceae</taxon>
        <taxon>Prorocentrales</taxon>
        <taxon>Prorocentraceae</taxon>
        <taxon>Prorocentrum</taxon>
    </lineage>
</organism>
<feature type="region of interest" description="Disordered" evidence="1">
    <location>
        <begin position="920"/>
        <end position="943"/>
    </location>
</feature>
<gene>
    <name evidence="2" type="ORF">PCOR1329_LOCUS65011</name>
</gene>
<feature type="compositionally biased region" description="Gly residues" evidence="1">
    <location>
        <begin position="932"/>
        <end position="943"/>
    </location>
</feature>
<keyword evidence="3" id="KW-1185">Reference proteome</keyword>
<evidence type="ECO:0000313" key="2">
    <source>
        <dbReference type="EMBL" id="CAK0882533.1"/>
    </source>
</evidence>
<feature type="compositionally biased region" description="Basic and acidic residues" evidence="1">
    <location>
        <begin position="920"/>
        <end position="931"/>
    </location>
</feature>
<protein>
    <submittedName>
        <fullName evidence="2">Uncharacterized protein</fullName>
    </submittedName>
</protein>